<reference evidence="1 2" key="1">
    <citation type="submission" date="2017-06" db="EMBL/GenBank/DDBJ databases">
        <authorList>
            <person name="Kim H.J."/>
            <person name="Triplett B.A."/>
        </authorList>
    </citation>
    <scope>NUCLEOTIDE SEQUENCE [LARGE SCALE GENOMIC DNA]</scope>
    <source>
        <strain evidence="1 2">B29T1</strain>
    </source>
</reference>
<proteinExistence type="predicted"/>
<dbReference type="Proteomes" id="UP000197065">
    <property type="component" value="Unassembled WGS sequence"/>
</dbReference>
<evidence type="ECO:0000313" key="2">
    <source>
        <dbReference type="Proteomes" id="UP000197065"/>
    </source>
</evidence>
<keyword evidence="2" id="KW-1185">Reference proteome</keyword>
<name>A0A212QS66_9PROT</name>
<accession>A0A212QS66</accession>
<dbReference type="EMBL" id="FYEH01000003">
    <property type="protein sequence ID" value="SNB62428.1"/>
    <property type="molecule type" value="Genomic_DNA"/>
</dbReference>
<organism evidence="1 2">
    <name type="scientific">Arboricoccus pini</name>
    <dbReference type="NCBI Taxonomy" id="1963835"/>
    <lineage>
        <taxon>Bacteria</taxon>
        <taxon>Pseudomonadati</taxon>
        <taxon>Pseudomonadota</taxon>
        <taxon>Alphaproteobacteria</taxon>
        <taxon>Geminicoccales</taxon>
        <taxon>Geminicoccaceae</taxon>
        <taxon>Arboricoccus</taxon>
    </lineage>
</organism>
<evidence type="ECO:0000313" key="1">
    <source>
        <dbReference type="EMBL" id="SNB62428.1"/>
    </source>
</evidence>
<dbReference type="AlphaFoldDB" id="A0A212QS66"/>
<sequence>MVFSNGLIVSLARGNEVIVILANLRIEGQDGHFDRVADSLTMRSMDEANTRSLL</sequence>
<gene>
    <name evidence="1" type="ORF">SAMN07250955_103116</name>
</gene>
<protein>
    <submittedName>
        <fullName evidence="1">Uncharacterized protein</fullName>
    </submittedName>
</protein>